<evidence type="ECO:0008006" key="4">
    <source>
        <dbReference type="Google" id="ProtNLM"/>
    </source>
</evidence>
<dbReference type="RefSeq" id="WP_062478006.1">
    <property type="nucleotide sequence ID" value="NZ_CP013650.1"/>
</dbReference>
<gene>
    <name evidence="2" type="ORF">AT746_06440</name>
</gene>
<organism evidence="2 3">
    <name type="scientific">Lacimicrobium alkaliphilum</name>
    <dbReference type="NCBI Taxonomy" id="1526571"/>
    <lineage>
        <taxon>Bacteria</taxon>
        <taxon>Pseudomonadati</taxon>
        <taxon>Pseudomonadota</taxon>
        <taxon>Gammaproteobacteria</taxon>
        <taxon>Alteromonadales</taxon>
        <taxon>Alteromonadaceae</taxon>
        <taxon>Lacimicrobium</taxon>
    </lineage>
</organism>
<dbReference type="OrthoDB" id="3174978at2"/>
<evidence type="ECO:0000313" key="2">
    <source>
        <dbReference type="EMBL" id="ALS97937.1"/>
    </source>
</evidence>
<dbReference type="InterPro" id="IPR009912">
    <property type="entry name" value="DUF1451"/>
</dbReference>
<dbReference type="Proteomes" id="UP000068447">
    <property type="component" value="Chromosome"/>
</dbReference>
<evidence type="ECO:0000256" key="1">
    <source>
        <dbReference type="SAM" id="Coils"/>
    </source>
</evidence>
<reference evidence="2 3" key="1">
    <citation type="submission" date="2015-12" db="EMBL/GenBank/DDBJ databases">
        <title>Complete genome of Lacimicrobium alkaliphilum KCTC 32984.</title>
        <authorList>
            <person name="Kim S.-G."/>
            <person name="Lee Y.-J."/>
        </authorList>
    </citation>
    <scope>NUCLEOTIDE SEQUENCE [LARGE SCALE GENOMIC DNA]</scope>
    <source>
        <strain evidence="2 3">YelD216</strain>
    </source>
</reference>
<proteinExistence type="predicted"/>
<sequence>MQKHQSDYEQLLDRMSEWVKQSVEQDVLTLMQIEEQARAYLKAAEDLSKDEMEMLENTLTRDLQTFAHHWQRDADNSPWWQATKDKFWSLLADLSDKSRLAMTESWRDIQHQGIYQAGEAVALGELECTKCHNRHQVTHAEVIQPCLECGNRAFSRVL</sequence>
<accession>A0A0U3AGW8</accession>
<protein>
    <recommendedName>
        <fullName evidence="4">Zinc ribbon-containing protein</fullName>
    </recommendedName>
</protein>
<dbReference type="AlphaFoldDB" id="A0A0U3AGW8"/>
<dbReference type="STRING" id="1526571.AT746_06440"/>
<feature type="coiled-coil region" evidence="1">
    <location>
        <begin position="1"/>
        <end position="50"/>
    </location>
</feature>
<evidence type="ECO:0000313" key="3">
    <source>
        <dbReference type="Proteomes" id="UP000068447"/>
    </source>
</evidence>
<keyword evidence="1" id="KW-0175">Coiled coil</keyword>
<dbReference type="EMBL" id="CP013650">
    <property type="protein sequence ID" value="ALS97937.1"/>
    <property type="molecule type" value="Genomic_DNA"/>
</dbReference>
<dbReference type="Pfam" id="PF07295">
    <property type="entry name" value="DUF1451"/>
    <property type="match status" value="1"/>
</dbReference>
<keyword evidence="3" id="KW-1185">Reference proteome</keyword>
<name>A0A0U3AGW8_9ALTE</name>
<dbReference type="KEGG" id="lal:AT746_06440"/>